<keyword evidence="1" id="KW-0472">Membrane</keyword>
<keyword evidence="1" id="KW-1133">Transmembrane helix</keyword>
<gene>
    <name evidence="2" type="ORF">GCM10010334_77440</name>
</gene>
<name>A0A918X843_9ACTN</name>
<evidence type="ECO:0000313" key="2">
    <source>
        <dbReference type="EMBL" id="GHD16384.1"/>
    </source>
</evidence>
<evidence type="ECO:0000313" key="3">
    <source>
        <dbReference type="Proteomes" id="UP000638353"/>
    </source>
</evidence>
<accession>A0A918X843</accession>
<organism evidence="2 3">
    <name type="scientific">Streptomyces finlayi</name>
    <dbReference type="NCBI Taxonomy" id="67296"/>
    <lineage>
        <taxon>Bacteria</taxon>
        <taxon>Bacillati</taxon>
        <taxon>Actinomycetota</taxon>
        <taxon>Actinomycetes</taxon>
        <taxon>Kitasatosporales</taxon>
        <taxon>Streptomycetaceae</taxon>
        <taxon>Streptomyces</taxon>
    </lineage>
</organism>
<sequence length="86" mass="8977">MAGARFHRGSGPSGLPQHLCPTGDYLKEENVRTASKALTVCTAASLIASIVTAITMGFQPLIWATWALLAVITVAVIAGERRGAGR</sequence>
<feature type="transmembrane region" description="Helical" evidence="1">
    <location>
        <begin position="37"/>
        <end position="55"/>
    </location>
</feature>
<evidence type="ECO:0000256" key="1">
    <source>
        <dbReference type="SAM" id="Phobius"/>
    </source>
</evidence>
<proteinExistence type="predicted"/>
<dbReference type="EMBL" id="BMVC01000024">
    <property type="protein sequence ID" value="GHD16384.1"/>
    <property type="molecule type" value="Genomic_DNA"/>
</dbReference>
<feature type="transmembrane region" description="Helical" evidence="1">
    <location>
        <begin position="61"/>
        <end position="79"/>
    </location>
</feature>
<comment type="caution">
    <text evidence="2">The sequence shown here is derived from an EMBL/GenBank/DDBJ whole genome shotgun (WGS) entry which is preliminary data.</text>
</comment>
<protein>
    <submittedName>
        <fullName evidence="2">Uncharacterized protein</fullName>
    </submittedName>
</protein>
<reference evidence="2" key="2">
    <citation type="submission" date="2020-09" db="EMBL/GenBank/DDBJ databases">
        <authorList>
            <person name="Sun Q."/>
            <person name="Ohkuma M."/>
        </authorList>
    </citation>
    <scope>NUCLEOTIDE SEQUENCE</scope>
    <source>
        <strain evidence="2">JCM 4637</strain>
    </source>
</reference>
<dbReference type="Proteomes" id="UP000638353">
    <property type="component" value="Unassembled WGS sequence"/>
</dbReference>
<dbReference type="AlphaFoldDB" id="A0A918X843"/>
<keyword evidence="1" id="KW-0812">Transmembrane</keyword>
<reference evidence="2" key="1">
    <citation type="journal article" date="2014" name="Int. J. Syst. Evol. Microbiol.">
        <title>Complete genome sequence of Corynebacterium casei LMG S-19264T (=DSM 44701T), isolated from a smear-ripened cheese.</title>
        <authorList>
            <consortium name="US DOE Joint Genome Institute (JGI-PGF)"/>
            <person name="Walter F."/>
            <person name="Albersmeier A."/>
            <person name="Kalinowski J."/>
            <person name="Ruckert C."/>
        </authorList>
    </citation>
    <scope>NUCLEOTIDE SEQUENCE</scope>
    <source>
        <strain evidence="2">JCM 4637</strain>
    </source>
</reference>